<dbReference type="AlphaFoldDB" id="A0A261F2E1"/>
<feature type="region of interest" description="Disordered" evidence="1">
    <location>
        <begin position="1"/>
        <end position="26"/>
    </location>
</feature>
<keyword evidence="3" id="KW-1185">Reference proteome</keyword>
<dbReference type="RefSeq" id="WP_094659906.1">
    <property type="nucleotide sequence ID" value="NZ_JBKZBO010000017.1"/>
</dbReference>
<evidence type="ECO:0000313" key="3">
    <source>
        <dbReference type="Proteomes" id="UP000216725"/>
    </source>
</evidence>
<evidence type="ECO:0000256" key="1">
    <source>
        <dbReference type="SAM" id="MobiDB-lite"/>
    </source>
</evidence>
<evidence type="ECO:0000313" key="2">
    <source>
        <dbReference type="EMBL" id="OZG53287.1"/>
    </source>
</evidence>
<name>A0A261F2E1_9BIFI</name>
<gene>
    <name evidence="2" type="ORF">PSRA_0094</name>
</gene>
<dbReference type="Proteomes" id="UP000216725">
    <property type="component" value="Unassembled WGS sequence"/>
</dbReference>
<sequence>MTDMKDQWFFNTKTGQPELGPKSPANVRLGPYKSREAALKAWQIVRERNAKWEKDDREWRS</sequence>
<proteinExistence type="predicted"/>
<reference evidence="2 3" key="1">
    <citation type="journal article" date="2017" name="BMC Genomics">
        <title>Comparative genomic and phylogenomic analyses of the Bifidobacteriaceae family.</title>
        <authorList>
            <person name="Lugli G.A."/>
            <person name="Milani C."/>
            <person name="Turroni F."/>
            <person name="Duranti S."/>
            <person name="Mancabelli L."/>
            <person name="Mangifesta M."/>
            <person name="Ferrario C."/>
            <person name="Modesto M."/>
            <person name="Mattarelli P."/>
            <person name="Jiri K."/>
            <person name="van Sinderen D."/>
            <person name="Ventura M."/>
        </authorList>
    </citation>
    <scope>NUCLEOTIDE SEQUENCE [LARGE SCALE GENOMIC DNA]</scope>
    <source>
        <strain evidence="2 3">DSM 24742</strain>
    </source>
</reference>
<organism evidence="2 3">
    <name type="scientific">Pseudoscardovia radai</name>
    <dbReference type="NCBI Taxonomy" id="987066"/>
    <lineage>
        <taxon>Bacteria</taxon>
        <taxon>Bacillati</taxon>
        <taxon>Actinomycetota</taxon>
        <taxon>Actinomycetes</taxon>
        <taxon>Bifidobacteriales</taxon>
        <taxon>Bifidobacteriaceae</taxon>
        <taxon>Pseudoscardovia</taxon>
    </lineage>
</organism>
<evidence type="ECO:0008006" key="4">
    <source>
        <dbReference type="Google" id="ProtNLM"/>
    </source>
</evidence>
<dbReference type="OrthoDB" id="3268477at2"/>
<dbReference type="EMBL" id="MWWR01000002">
    <property type="protein sequence ID" value="OZG53287.1"/>
    <property type="molecule type" value="Genomic_DNA"/>
</dbReference>
<comment type="caution">
    <text evidence="2">The sequence shown here is derived from an EMBL/GenBank/DDBJ whole genome shotgun (WGS) entry which is preliminary data.</text>
</comment>
<protein>
    <recommendedName>
        <fullName evidence="4">SPOR domain-containing protein</fullName>
    </recommendedName>
</protein>
<accession>A0A261F2E1</accession>